<evidence type="ECO:0000313" key="13">
    <source>
        <dbReference type="Proteomes" id="UP000422736"/>
    </source>
</evidence>
<comment type="similarity">
    <text evidence="2">Belongs to the GLE1 family.</text>
</comment>
<evidence type="ECO:0000256" key="6">
    <source>
        <dbReference type="ARBA" id="ARBA00023010"/>
    </source>
</evidence>
<keyword evidence="4" id="KW-0509">mRNA transport</keyword>
<evidence type="ECO:0000256" key="1">
    <source>
        <dbReference type="ARBA" id="ARBA00004567"/>
    </source>
</evidence>
<keyword evidence="5" id="KW-0653">Protein transport</keyword>
<dbReference type="PANTHER" id="PTHR12960:SF0">
    <property type="entry name" value="MRNA EXPORT FACTOR GLE1"/>
    <property type="match status" value="1"/>
</dbReference>
<dbReference type="Pfam" id="PF07817">
    <property type="entry name" value="GLE1"/>
    <property type="match status" value="1"/>
</dbReference>
<sequence length="538" mass="61591">MRFSFDELYEDVVSKNDTAFAPHEETEETEAEEEYTFIGDPADGIQLKLPKYQNVIDDIDGNKSDLANAGSLDDIVEPAIAMMLSSLNLMLERNTVPHLGSVSSAKMDSYKATHPITGSKDVVDEVSSSHVQLVNNSLETVWNDTINSVAATNQSLYKSIKERKKREAEEKKRKELEAKQKAEAEEKRKRELEIKQREQQELERKKQEEKLKREQEEKKAAALKLQKEKQEQEQNKLKQVKERTNFEEIESMFLKYKGMIQTIKSEIVEPVKKDATLKKTLAQHKRKINPKFGQLTNSTQQLSAITNELTSLVDQTKANPLAYKWILNFISKAIVSQAESEARVKPESALPLGKLAINLLAKYPELKELLLARFIKKCPFIIGYSCNIDTEEGRSRMGWKRQSNNKWEEDTSYDERMGGMVTLFAVITRLPLPPEYIQTQQHPFPISWSWRMLARIANTPKQLLTNTHFVALACWWEAAARELSYAYNKQAFKLLEAVSADLTALVADMKFVGAARLRIINEEWHSTNNLVSFPEMTA</sequence>
<dbReference type="Proteomes" id="UP000422736">
    <property type="component" value="Chromosome 3"/>
</dbReference>
<dbReference type="PANTHER" id="PTHR12960">
    <property type="entry name" value="GLE-1-RELATED"/>
    <property type="match status" value="1"/>
</dbReference>
<gene>
    <name evidence="12" type="primary">GLE1</name>
    <name evidence="12" type="ORF">FIM1_2220</name>
</gene>
<dbReference type="InterPro" id="IPR038506">
    <property type="entry name" value="GLE1-like_sf"/>
</dbReference>
<keyword evidence="13" id="KW-1185">Reference proteome</keyword>
<accession>A0ABX6ET71</accession>
<evidence type="ECO:0000256" key="10">
    <source>
        <dbReference type="ARBA" id="ARBA00029983"/>
    </source>
</evidence>
<feature type="region of interest" description="Disordered" evidence="11">
    <location>
        <begin position="162"/>
        <end position="191"/>
    </location>
</feature>
<organism evidence="12 13">
    <name type="scientific">Kluyveromyces marxianus</name>
    <name type="common">Yeast</name>
    <name type="synonym">Candida kefyr</name>
    <dbReference type="NCBI Taxonomy" id="4911"/>
    <lineage>
        <taxon>Eukaryota</taxon>
        <taxon>Fungi</taxon>
        <taxon>Dikarya</taxon>
        <taxon>Ascomycota</taxon>
        <taxon>Saccharomycotina</taxon>
        <taxon>Saccharomycetes</taxon>
        <taxon>Saccharomycetales</taxon>
        <taxon>Saccharomycetaceae</taxon>
        <taxon>Kluyveromyces</taxon>
    </lineage>
</organism>
<evidence type="ECO:0000256" key="9">
    <source>
        <dbReference type="ARBA" id="ARBA00026227"/>
    </source>
</evidence>
<evidence type="ECO:0000256" key="8">
    <source>
        <dbReference type="ARBA" id="ARBA00023242"/>
    </source>
</evidence>
<dbReference type="InterPro" id="IPR012476">
    <property type="entry name" value="GLE1"/>
</dbReference>
<comment type="subcellular location">
    <subcellularLocation>
        <location evidence="1">Nucleus</location>
        <location evidence="1">Nuclear pore complex</location>
    </subcellularLocation>
</comment>
<evidence type="ECO:0000256" key="4">
    <source>
        <dbReference type="ARBA" id="ARBA00022816"/>
    </source>
</evidence>
<reference evidence="12 13" key="1">
    <citation type="submission" date="2016-03" db="EMBL/GenBank/DDBJ databases">
        <title>How can Kluyveromyces marxianus grow so fast - potential evolutionary course in Saccharomyces Complex revealed by comparative genomics.</title>
        <authorList>
            <person name="Mo W."/>
            <person name="Lu W."/>
            <person name="Yang X."/>
            <person name="Qi J."/>
            <person name="Lv H."/>
        </authorList>
    </citation>
    <scope>NUCLEOTIDE SEQUENCE [LARGE SCALE GENOMIC DNA]</scope>
    <source>
        <strain evidence="12 13">FIM1</strain>
    </source>
</reference>
<dbReference type="Gene3D" id="1.25.40.510">
    <property type="entry name" value="GLE1-like"/>
    <property type="match status" value="1"/>
</dbReference>
<evidence type="ECO:0000256" key="11">
    <source>
        <dbReference type="SAM" id="MobiDB-lite"/>
    </source>
</evidence>
<dbReference type="EMBL" id="CP015056">
    <property type="protein sequence ID" value="QGN15529.1"/>
    <property type="molecule type" value="Genomic_DNA"/>
</dbReference>
<keyword evidence="8" id="KW-0539">Nucleus</keyword>
<protein>
    <recommendedName>
        <fullName evidence="9">mRNA export factor GLE1</fullName>
    </recommendedName>
    <alternativeName>
        <fullName evidence="10">Nucleoporin GLE1</fullName>
    </alternativeName>
</protein>
<proteinExistence type="inferred from homology"/>
<feature type="compositionally biased region" description="Basic and acidic residues" evidence="11">
    <location>
        <begin position="165"/>
        <end position="191"/>
    </location>
</feature>
<evidence type="ECO:0000313" key="12">
    <source>
        <dbReference type="EMBL" id="QGN15529.1"/>
    </source>
</evidence>
<evidence type="ECO:0000256" key="2">
    <source>
        <dbReference type="ARBA" id="ARBA00011056"/>
    </source>
</evidence>
<keyword evidence="7" id="KW-0906">Nuclear pore complex</keyword>
<evidence type="ECO:0000256" key="3">
    <source>
        <dbReference type="ARBA" id="ARBA00022448"/>
    </source>
</evidence>
<evidence type="ECO:0000256" key="7">
    <source>
        <dbReference type="ARBA" id="ARBA00023132"/>
    </source>
</evidence>
<evidence type="ECO:0000256" key="5">
    <source>
        <dbReference type="ARBA" id="ARBA00022927"/>
    </source>
</evidence>
<name>A0ABX6ET71_KLUMA</name>
<keyword evidence="3" id="KW-0813">Transport</keyword>
<keyword evidence="6" id="KW-0811">Translocation</keyword>